<dbReference type="Proteomes" id="UP000625711">
    <property type="component" value="Unassembled WGS sequence"/>
</dbReference>
<comment type="similarity">
    <text evidence="2">Belongs to the AF4 family.</text>
</comment>
<dbReference type="GO" id="GO:0003677">
    <property type="term" value="F:DNA binding"/>
    <property type="evidence" value="ECO:0007669"/>
    <property type="project" value="UniProtKB-KW"/>
</dbReference>
<dbReference type="PANTHER" id="PTHR10528">
    <property type="entry name" value="AF4/FMR2 FAMILY MEMBER"/>
    <property type="match status" value="1"/>
</dbReference>
<comment type="subcellular location">
    <subcellularLocation>
        <location evidence="1">Nucleus</location>
    </subcellularLocation>
</comment>
<reference evidence="15" key="1">
    <citation type="submission" date="2020-08" db="EMBL/GenBank/DDBJ databases">
        <title>Genome sequencing and assembly of the red palm weevil Rhynchophorus ferrugineus.</title>
        <authorList>
            <person name="Dias G.B."/>
            <person name="Bergman C.M."/>
            <person name="Manee M."/>
        </authorList>
    </citation>
    <scope>NUCLEOTIDE SEQUENCE</scope>
    <source>
        <strain evidence="15">AA-2017</strain>
        <tissue evidence="15">Whole larva</tissue>
    </source>
</reference>
<feature type="region of interest" description="Disordered" evidence="13">
    <location>
        <begin position="382"/>
        <end position="572"/>
    </location>
</feature>
<evidence type="ECO:0000256" key="10">
    <source>
        <dbReference type="ARBA" id="ARBA00023242"/>
    </source>
</evidence>
<dbReference type="Gene3D" id="6.10.250.2670">
    <property type="match status" value="1"/>
</dbReference>
<dbReference type="InterPro" id="IPR043640">
    <property type="entry name" value="AF4/FMR2_CHD"/>
</dbReference>
<feature type="compositionally biased region" description="Acidic residues" evidence="13">
    <location>
        <begin position="563"/>
        <end position="572"/>
    </location>
</feature>
<evidence type="ECO:0000256" key="4">
    <source>
        <dbReference type="ARBA" id="ARBA00022473"/>
    </source>
</evidence>
<evidence type="ECO:0000256" key="7">
    <source>
        <dbReference type="ARBA" id="ARBA00023015"/>
    </source>
</evidence>
<dbReference type="PRINTS" id="PR00929">
    <property type="entry name" value="ATHOOK"/>
</dbReference>
<feature type="compositionally biased region" description="Basic and acidic residues" evidence="13">
    <location>
        <begin position="598"/>
        <end position="607"/>
    </location>
</feature>
<feature type="region of interest" description="Disordered" evidence="13">
    <location>
        <begin position="1390"/>
        <end position="1438"/>
    </location>
</feature>
<feature type="compositionally biased region" description="Basic and acidic residues" evidence="13">
    <location>
        <begin position="1135"/>
        <end position="1155"/>
    </location>
</feature>
<comment type="caution">
    <text evidence="15">The sequence shown here is derived from an EMBL/GenBank/DDBJ whole genome shotgun (WGS) entry which is preliminary data.</text>
</comment>
<evidence type="ECO:0000256" key="11">
    <source>
        <dbReference type="ARBA" id="ARBA00024653"/>
    </source>
</evidence>
<accession>A0A834I1Q3</accession>
<evidence type="ECO:0000256" key="2">
    <source>
        <dbReference type="ARBA" id="ARBA00007354"/>
    </source>
</evidence>
<dbReference type="Pfam" id="PF18876">
    <property type="entry name" value="AFF4_CHD"/>
    <property type="match status" value="1"/>
</dbReference>
<feature type="compositionally biased region" description="Acidic residues" evidence="13">
    <location>
        <begin position="485"/>
        <end position="502"/>
    </location>
</feature>
<feature type="compositionally biased region" description="Polar residues" evidence="13">
    <location>
        <begin position="1211"/>
        <end position="1226"/>
    </location>
</feature>
<feature type="domain" description="AF4/FMR2 C-terminal homology" evidence="14">
    <location>
        <begin position="1271"/>
        <end position="1527"/>
    </location>
</feature>
<feature type="region of interest" description="Disordered" evidence="13">
    <location>
        <begin position="239"/>
        <end position="294"/>
    </location>
</feature>
<evidence type="ECO:0000256" key="9">
    <source>
        <dbReference type="ARBA" id="ARBA00023163"/>
    </source>
</evidence>
<feature type="compositionally biased region" description="Basic and acidic residues" evidence="13">
    <location>
        <begin position="1183"/>
        <end position="1205"/>
    </location>
</feature>
<protein>
    <recommendedName>
        <fullName evidence="3">AF4/FMR2 family member lilli</fullName>
    </recommendedName>
    <alternativeName>
        <fullName evidence="12">Protein lilliputian</fullName>
    </alternativeName>
</protein>
<keyword evidence="6" id="KW-0562">Pair-rule protein</keyword>
<feature type="region of interest" description="Disordered" evidence="13">
    <location>
        <begin position="18"/>
        <end position="77"/>
    </location>
</feature>
<feature type="compositionally biased region" description="Low complexity" evidence="13">
    <location>
        <begin position="710"/>
        <end position="721"/>
    </location>
</feature>
<feature type="compositionally biased region" description="Basic and acidic residues" evidence="13">
    <location>
        <begin position="857"/>
        <end position="893"/>
    </location>
</feature>
<feature type="compositionally biased region" description="Polar residues" evidence="13">
    <location>
        <begin position="657"/>
        <end position="666"/>
    </location>
</feature>
<evidence type="ECO:0000256" key="1">
    <source>
        <dbReference type="ARBA" id="ARBA00004123"/>
    </source>
</evidence>
<feature type="compositionally biased region" description="Gly residues" evidence="13">
    <location>
        <begin position="1000"/>
        <end position="1014"/>
    </location>
</feature>
<evidence type="ECO:0000313" key="15">
    <source>
        <dbReference type="EMBL" id="KAF7270877.1"/>
    </source>
</evidence>
<dbReference type="GO" id="GO:0010468">
    <property type="term" value="P:regulation of gene expression"/>
    <property type="evidence" value="ECO:0007669"/>
    <property type="project" value="InterPro"/>
</dbReference>
<keyword evidence="7" id="KW-0805">Transcription regulation</keyword>
<feature type="compositionally biased region" description="Low complexity" evidence="13">
    <location>
        <begin position="462"/>
        <end position="484"/>
    </location>
</feature>
<dbReference type="EMBL" id="JAACXV010014049">
    <property type="protein sequence ID" value="KAF7270877.1"/>
    <property type="molecule type" value="Genomic_DNA"/>
</dbReference>
<keyword evidence="4" id="KW-0217">Developmental protein</keyword>
<comment type="function">
    <text evidence="11">Has a role in transcriptional regulation. Acts in parallel with the Ras/MAPK and the PI3K/PKB pathways in the control of cell identity and cellular growth. Essential for regulation of the cytoskeleton and cell growth but not for cell proliferation or growth rate. Required specifically for the microtubule-based basal transport of lipid droplets. Plays a partially redundant function downstream of Raf in cell fate specification in the developing eye. Pair-rule protein that regulates embryonic cellularization, gastrulation and segmentation.</text>
</comment>
<evidence type="ECO:0000256" key="3">
    <source>
        <dbReference type="ARBA" id="ARBA00021888"/>
    </source>
</evidence>
<evidence type="ECO:0000256" key="13">
    <source>
        <dbReference type="SAM" id="MobiDB-lite"/>
    </source>
</evidence>
<keyword evidence="9" id="KW-0804">Transcription</keyword>
<keyword evidence="5" id="KW-0597">Phosphoprotein</keyword>
<feature type="compositionally biased region" description="Basic residues" evidence="13">
    <location>
        <begin position="608"/>
        <end position="617"/>
    </location>
</feature>
<evidence type="ECO:0000256" key="8">
    <source>
        <dbReference type="ARBA" id="ARBA00023125"/>
    </source>
</evidence>
<keyword evidence="16" id="KW-1185">Reference proteome</keyword>
<keyword evidence="8" id="KW-0238">DNA-binding</keyword>
<evidence type="ECO:0000256" key="5">
    <source>
        <dbReference type="ARBA" id="ARBA00022553"/>
    </source>
</evidence>
<feature type="compositionally biased region" description="Low complexity" evidence="13">
    <location>
        <begin position="1165"/>
        <end position="1180"/>
    </location>
</feature>
<keyword evidence="10" id="KW-0539">Nucleus</keyword>
<feature type="compositionally biased region" description="Low complexity" evidence="13">
    <location>
        <begin position="682"/>
        <end position="700"/>
    </location>
</feature>
<dbReference type="InterPro" id="IPR017956">
    <property type="entry name" value="AT_hook_DNA-bd_motif"/>
</dbReference>
<evidence type="ECO:0000313" key="16">
    <source>
        <dbReference type="Proteomes" id="UP000625711"/>
    </source>
</evidence>
<feature type="compositionally biased region" description="Basic and acidic residues" evidence="13">
    <location>
        <begin position="745"/>
        <end position="756"/>
    </location>
</feature>
<feature type="compositionally biased region" description="Basic and acidic residues" evidence="13">
    <location>
        <begin position="509"/>
        <end position="518"/>
    </location>
</feature>
<dbReference type="SMART" id="SM00384">
    <property type="entry name" value="AT_hook"/>
    <property type="match status" value="3"/>
</dbReference>
<evidence type="ECO:0000256" key="6">
    <source>
        <dbReference type="ARBA" id="ARBA00022788"/>
    </source>
</evidence>
<sequence length="1534" mass="168876">MTANFLSRRLWGRKIDGFVRNGTNGVDKPNSELTNPTKRTDRRHETRPRPSQGERRQRRAVRAFKSESVGRCASSDEDDGDRLLLNFNIKQNKNGEISFDTSSVLIKSSRVRPRAKSAWIITEPPTREDRFRAREWERQARAAQMSSSAVDQDGTQSEFLFKEPVKVSPSSKDRVSHAIHNTLGPYDHVRNYLDKDSSGLIGVDGVPPSPAPAVHYSPPFNGSTASRLQASPDARHEFKKPHQQMHPPPLTHQRGGYVKPTEGKPPYGGRGSYPGQPVKRGAGGTGGHRTNGIVPAKGPPAPVPLGTHRHAFDMNQPPVTAPRESLPSATPGPQDVDNIFKEMRMPREPVSAIAATPRIDTDNKYQYNPLVKMPEPIAPLIKKRERPTTSRLPSTDLHNGLDLSEDSDDETKKNHHILSVDKMLSPIHQTPAPHQSSKYCASERIPTFAPVEPVAVPPEPPVLATAELKEGSGASSSSDSGSDSGESDDSDSSSEDSVEEQETAAQSPHRNDEQENRTRWNLASFVNNQTETIKSQGSPTTSPAKSGAVLRASPDSRKRPAESDSDSEDSCSDIDKALADVKQLVAYVKRPIVGWSDSDNKSDDAVSRKKKRQRSHRVPPQSRARLSESDDSDSDHPAERSSPSKIAPKPVVRPSPRTKSAGSASDSDTDHLPPPSAKMPTALSKVAPSVVAAVAPPISADLSESDSDHQPTPQQQPATGPKISPVGEPPPGVPKPKGRGRPRKIKAEGSEGETVKKQRGRPRMSREGEVKKTGKRGRPPKIRQSAPPSSSDDEAFEKTSTTVRKTKTKEEYSTDSDSPHPSPAIRRMGYKQDSDRDSVPFHASPTKRKAKTPQLSDEYKKSKPESDEECGDRKKDRLFQDSRSDRSESESSSRRKREKTKESTSPFRRKGAKTQEYKSVAFIPTSSDSDEAGSRSAARARKSSASEHHQVHRISDSESDADIGQVKLEADKNRRDGKADKNKSDTLRKLFTPKRDTEGGGKGGGKGGKGGKGKAGVNVIIVDGDSERTSSSVEDEAIPAISNTNLLSPIAANDVKPAVEHTSKVKVSSPNAIKTENVAPARCMPVSIDLNRFNINEIPKLKQHLQATKPWLLEQRGGVKGSKLKGEQPSEADVEDKPPLDNSLESRRSTTDDSKRMKKRKRKNSGSSVSSMSTVSSNISHASKKDKDKESNKHKSKRRKEEQDLSKVPQIRTQTESLTSINTPPTNHERDRLAPGLDSIIAPSTSKGSPVMRVYYSYFESMEENPERELRDQNQYLGEAQRLKKQAVKENNTINQGLLYLEAVLYFLLSGNAMEHENFNDQTPFTMYITTLSLIKYITHLTNDITSSLSIRSKLAILTYRCQALLYFKMFKMKKQECMEAQKIISDHYSKQTEQPCPGQGTPSPLSPTPSPAGSVNSVGSQSSGYSSGELTSKVGPPQQSGMTAAGGVWIPTHVNNAMIKLNQHYSNLLNYQQMWETADDAVINGRHTEFFIELDRYCKPLTMHSSLIELVRYVQEGIKRLKREAHEAASNYN</sequence>
<feature type="compositionally biased region" description="Basic and acidic residues" evidence="13">
    <location>
        <begin position="830"/>
        <end position="839"/>
    </location>
</feature>
<organism evidence="15 16">
    <name type="scientific">Rhynchophorus ferrugineus</name>
    <name type="common">Red palm weevil</name>
    <name type="synonym">Curculio ferrugineus</name>
    <dbReference type="NCBI Taxonomy" id="354439"/>
    <lineage>
        <taxon>Eukaryota</taxon>
        <taxon>Metazoa</taxon>
        <taxon>Ecdysozoa</taxon>
        <taxon>Arthropoda</taxon>
        <taxon>Hexapoda</taxon>
        <taxon>Insecta</taxon>
        <taxon>Pterygota</taxon>
        <taxon>Neoptera</taxon>
        <taxon>Endopterygota</taxon>
        <taxon>Coleoptera</taxon>
        <taxon>Polyphaga</taxon>
        <taxon>Cucujiformia</taxon>
        <taxon>Curculionidae</taxon>
        <taxon>Dryophthorinae</taxon>
        <taxon>Rhynchophorus</taxon>
    </lineage>
</organism>
<feature type="compositionally biased region" description="Basic and acidic residues" evidence="13">
    <location>
        <begin position="944"/>
        <end position="956"/>
    </location>
</feature>
<gene>
    <name evidence="15" type="ORF">GWI33_016180</name>
</gene>
<proteinExistence type="inferred from homology"/>
<feature type="compositionally biased region" description="Basic and acidic residues" evidence="13">
    <location>
        <begin position="38"/>
        <end position="55"/>
    </location>
</feature>
<dbReference type="PANTHER" id="PTHR10528:SF17">
    <property type="entry name" value="AF4_FMR2 FAMILY MEMBER LILLI"/>
    <property type="match status" value="1"/>
</dbReference>
<evidence type="ECO:0000256" key="12">
    <source>
        <dbReference type="ARBA" id="ARBA00032149"/>
    </source>
</evidence>
<evidence type="ECO:0000259" key="14">
    <source>
        <dbReference type="Pfam" id="PF18876"/>
    </source>
</evidence>
<dbReference type="InterPro" id="IPR007797">
    <property type="entry name" value="AF4/FMR2"/>
</dbReference>
<dbReference type="OrthoDB" id="6382204at2759"/>
<dbReference type="GO" id="GO:0007366">
    <property type="term" value="P:periodic partitioning by pair rule gene"/>
    <property type="evidence" value="ECO:0007669"/>
    <property type="project" value="UniProtKB-KW"/>
</dbReference>
<feature type="region of interest" description="Disordered" evidence="13">
    <location>
        <begin position="1116"/>
        <end position="1233"/>
    </location>
</feature>
<feature type="region of interest" description="Disordered" evidence="13">
    <location>
        <begin position="589"/>
        <end position="1016"/>
    </location>
</feature>
<dbReference type="GO" id="GO:0032783">
    <property type="term" value="C:super elongation complex"/>
    <property type="evidence" value="ECO:0007669"/>
    <property type="project" value="TreeGrafter"/>
</dbReference>
<feature type="compositionally biased region" description="Polar residues" evidence="13">
    <location>
        <begin position="519"/>
        <end position="544"/>
    </location>
</feature>
<feature type="compositionally biased region" description="Low complexity" evidence="13">
    <location>
        <begin position="1412"/>
        <end position="1429"/>
    </location>
</feature>
<name>A0A834I1Q3_RHYFE</name>
<feature type="compositionally biased region" description="Basic and acidic residues" evidence="13">
    <location>
        <begin position="968"/>
        <end position="999"/>
    </location>
</feature>